<accession>A0ABQ9G863</accession>
<dbReference type="EMBL" id="JARBHB010000014">
    <property type="protein sequence ID" value="KAJ8868620.1"/>
    <property type="molecule type" value="Genomic_DNA"/>
</dbReference>
<dbReference type="Proteomes" id="UP001159363">
    <property type="component" value="Chromosome 13"/>
</dbReference>
<comment type="caution">
    <text evidence="2">The sequence shown here is derived from an EMBL/GenBank/DDBJ whole genome shotgun (WGS) entry which is preliminary data.</text>
</comment>
<evidence type="ECO:0000313" key="2">
    <source>
        <dbReference type="EMBL" id="KAJ8868620.1"/>
    </source>
</evidence>
<sequence length="132" mass="14118">MEAVSFVQVACFPAAAQDSNRAQFFQRERPSRANVSIGLVGKGTSFRVFDEEQTAGYLRMIEGEEKRSGSGEAQPEEAPQPPPADEGPQDPTPNVVDVTSYDLFGVCSVAIHSLPECVGGEADVLFVTVLAL</sequence>
<protein>
    <submittedName>
        <fullName evidence="2">Uncharacterized protein</fullName>
    </submittedName>
</protein>
<evidence type="ECO:0000256" key="1">
    <source>
        <dbReference type="SAM" id="MobiDB-lite"/>
    </source>
</evidence>
<evidence type="ECO:0000313" key="3">
    <source>
        <dbReference type="Proteomes" id="UP001159363"/>
    </source>
</evidence>
<keyword evidence="3" id="KW-1185">Reference proteome</keyword>
<feature type="region of interest" description="Disordered" evidence="1">
    <location>
        <begin position="59"/>
        <end position="96"/>
    </location>
</feature>
<proteinExistence type="predicted"/>
<reference evidence="2 3" key="1">
    <citation type="submission" date="2023-02" db="EMBL/GenBank/DDBJ databases">
        <title>LHISI_Scaffold_Assembly.</title>
        <authorList>
            <person name="Stuart O.P."/>
            <person name="Cleave R."/>
            <person name="Magrath M.J.L."/>
            <person name="Mikheyev A.S."/>
        </authorList>
    </citation>
    <scope>NUCLEOTIDE SEQUENCE [LARGE SCALE GENOMIC DNA]</scope>
    <source>
        <strain evidence="2">Daus_M_001</strain>
        <tissue evidence="2">Leg muscle</tissue>
    </source>
</reference>
<name>A0ABQ9G863_9NEOP</name>
<gene>
    <name evidence="2" type="ORF">PR048_030159</name>
</gene>
<organism evidence="2 3">
    <name type="scientific">Dryococelus australis</name>
    <dbReference type="NCBI Taxonomy" id="614101"/>
    <lineage>
        <taxon>Eukaryota</taxon>
        <taxon>Metazoa</taxon>
        <taxon>Ecdysozoa</taxon>
        <taxon>Arthropoda</taxon>
        <taxon>Hexapoda</taxon>
        <taxon>Insecta</taxon>
        <taxon>Pterygota</taxon>
        <taxon>Neoptera</taxon>
        <taxon>Polyneoptera</taxon>
        <taxon>Phasmatodea</taxon>
        <taxon>Verophasmatodea</taxon>
        <taxon>Anareolatae</taxon>
        <taxon>Phasmatidae</taxon>
        <taxon>Eurycanthinae</taxon>
        <taxon>Dryococelus</taxon>
    </lineage>
</organism>